<dbReference type="InterPro" id="IPR029021">
    <property type="entry name" value="Prot-tyrosine_phosphatase-like"/>
</dbReference>
<gene>
    <name evidence="1" type="ORF">WG900_03075</name>
</gene>
<evidence type="ECO:0000313" key="2">
    <source>
        <dbReference type="Proteomes" id="UP001379235"/>
    </source>
</evidence>
<protein>
    <submittedName>
        <fullName evidence="1">Tyrosine-protein phosphatase</fullName>
        <ecNumber evidence="1">3.1.3.48</ecNumber>
    </submittedName>
</protein>
<dbReference type="EC" id="3.1.3.48" evidence="1"/>
<dbReference type="SUPFAM" id="SSF52799">
    <property type="entry name" value="(Phosphotyrosine protein) phosphatases II"/>
    <property type="match status" value="1"/>
</dbReference>
<comment type="caution">
    <text evidence="1">The sequence shown here is derived from an EMBL/GenBank/DDBJ whole genome shotgun (WGS) entry which is preliminary data.</text>
</comment>
<dbReference type="InterPro" id="IPR026893">
    <property type="entry name" value="Tyr/Ser_Pase_IphP-type"/>
</dbReference>
<dbReference type="EMBL" id="JBBHJY010000001">
    <property type="protein sequence ID" value="MEJ6008897.1"/>
    <property type="molecule type" value="Genomic_DNA"/>
</dbReference>
<evidence type="ECO:0000313" key="1">
    <source>
        <dbReference type="EMBL" id="MEJ6008897.1"/>
    </source>
</evidence>
<reference evidence="1 2" key="1">
    <citation type="submission" date="2024-03" db="EMBL/GenBank/DDBJ databases">
        <authorList>
            <person name="Jo J.-H."/>
        </authorList>
    </citation>
    <scope>NUCLEOTIDE SEQUENCE [LARGE SCALE GENOMIC DNA]</scope>
    <source>
        <strain evidence="1 2">AS3R-12</strain>
    </source>
</reference>
<accession>A0ABU8S4N0</accession>
<dbReference type="RefSeq" id="WP_339964579.1">
    <property type="nucleotide sequence ID" value="NZ_JBBHJY010000001.1"/>
</dbReference>
<dbReference type="GO" id="GO:0004725">
    <property type="term" value="F:protein tyrosine phosphatase activity"/>
    <property type="evidence" value="ECO:0007669"/>
    <property type="project" value="UniProtKB-EC"/>
</dbReference>
<proteinExistence type="predicted"/>
<name>A0ABU8S4N0_9SPHN</name>
<organism evidence="1 2">
    <name type="scientific">Novosphingobium aquae</name>
    <dbReference type="NCBI Taxonomy" id="3133435"/>
    <lineage>
        <taxon>Bacteria</taxon>
        <taxon>Pseudomonadati</taxon>
        <taxon>Pseudomonadota</taxon>
        <taxon>Alphaproteobacteria</taxon>
        <taxon>Sphingomonadales</taxon>
        <taxon>Sphingomonadaceae</taxon>
        <taxon>Novosphingobium</taxon>
    </lineage>
</organism>
<dbReference type="Gene3D" id="3.90.190.10">
    <property type="entry name" value="Protein tyrosine phosphatase superfamily"/>
    <property type="match status" value="1"/>
</dbReference>
<dbReference type="Pfam" id="PF13350">
    <property type="entry name" value="Y_phosphatase3"/>
    <property type="match status" value="1"/>
</dbReference>
<dbReference type="Proteomes" id="UP001379235">
    <property type="component" value="Unassembled WGS sequence"/>
</dbReference>
<keyword evidence="1" id="KW-0378">Hydrolase</keyword>
<keyword evidence="2" id="KW-1185">Reference proteome</keyword>
<sequence length="257" mass="27971">MANDRVVDFTGIHNFRDYGGYAVEGGGAVRRDVLWRSGQHFDASDEDLGRLESLSIAHVFDLRSDRERASHPCRRPAGFGAQVHTVADDSGNHAPHVSSARRDAETTRANMVRSYAGMPYRPLLVAMVRNMIDRLASGDGASLVNCMAGKDRTGFAVAMVHHALGVHYDDIVADYLLTNTAGNPEERIAAGMRSVSSLLGDIEHEALHVLMGVEPEYLATAWQAMQDSHGSVDAYQADMLGVDNALRDRLRAALLEG</sequence>